<dbReference type="PROSITE" id="PS00688">
    <property type="entry name" value="SIGMA54_INTERACT_3"/>
    <property type="match status" value="1"/>
</dbReference>
<dbReference type="Proteomes" id="UP000826725">
    <property type="component" value="Chromosome"/>
</dbReference>
<dbReference type="SMART" id="SM00382">
    <property type="entry name" value="AAA"/>
    <property type="match status" value="1"/>
</dbReference>
<dbReference type="InterPro" id="IPR025662">
    <property type="entry name" value="Sigma_54_int_dom_ATP-bd_1"/>
</dbReference>
<sequence>MGVILIIDDQEDLRFSLAQVVKKLGHTVMTAATGNEALEVLRTTIIDLVFLDIGLPDKNGIDLIPSIREVAGDVDIVMLTGINEARTAIDALKAGAVDYIVKPFELLEFKTILNRLIQSRMMEKRVFLEQKILGLKSIIGSSPVMERVKDAIKLAADVESPVLVTGETGTGKELVARAIHETGSGSGNIFVKVDCGTLSTSLIESELFGHSKGAFTDARTEKKGLVELANGGTLFLDEIGNLPLKLQPKLLRLIEESIFRKVGGLKDIQVKIRIIAATNIELEQKISNGHFREDLYYRLNVVPINLPPLRERGDDILQLASYFLHELKQDLKKQIKGFTPEASRKMLAHEWPGNIRELKNLIEREVIFCKTDWISMMNLEDISDKEQREDEHLLSLREIEKNYIKKVLNRVNNNKSKAARILGISRTTLREKL</sequence>
<dbReference type="GO" id="GO:0043565">
    <property type="term" value="F:sequence-specific DNA binding"/>
    <property type="evidence" value="ECO:0007669"/>
    <property type="project" value="InterPro"/>
</dbReference>
<gene>
    <name evidence="9" type="ORF">DGMP_38380</name>
</gene>
<keyword evidence="5" id="KW-0804">Transcription</keyword>
<evidence type="ECO:0000256" key="6">
    <source>
        <dbReference type="PROSITE-ProRule" id="PRU00169"/>
    </source>
</evidence>
<evidence type="ECO:0000313" key="9">
    <source>
        <dbReference type="EMBL" id="BCL63145.1"/>
    </source>
</evidence>
<reference evidence="9" key="1">
    <citation type="submission" date="2020-09" db="EMBL/GenBank/DDBJ databases">
        <title>Desulfogranum mesoprofundum gen. nov., sp. nov., a novel mesophilic, sulfate-reducing chemolithoautotroph isolated from a deep-sea hydrothermal vent chimney in the Suiyo Seamount.</title>
        <authorList>
            <person name="Hashimoto Y."/>
            <person name="Nakagawa S."/>
        </authorList>
    </citation>
    <scope>NUCLEOTIDE SEQUENCE</scope>
    <source>
        <strain evidence="9">KT2</strain>
    </source>
</reference>
<accession>A0A8D5FLH4</accession>
<dbReference type="PROSITE" id="PS00675">
    <property type="entry name" value="SIGMA54_INTERACT_1"/>
    <property type="match status" value="1"/>
</dbReference>
<dbReference type="KEGG" id="dbk:DGMP_38380"/>
<dbReference type="InterPro" id="IPR003593">
    <property type="entry name" value="AAA+_ATPase"/>
</dbReference>
<dbReference type="AlphaFoldDB" id="A0A8D5FLH4"/>
<dbReference type="GO" id="GO:0005524">
    <property type="term" value="F:ATP binding"/>
    <property type="evidence" value="ECO:0007669"/>
    <property type="project" value="UniProtKB-KW"/>
</dbReference>
<dbReference type="Pfam" id="PF25601">
    <property type="entry name" value="AAA_lid_14"/>
    <property type="match status" value="1"/>
</dbReference>
<dbReference type="CDD" id="cd00156">
    <property type="entry name" value="REC"/>
    <property type="match status" value="1"/>
</dbReference>
<dbReference type="CDD" id="cd00009">
    <property type="entry name" value="AAA"/>
    <property type="match status" value="1"/>
</dbReference>
<dbReference type="PROSITE" id="PS50110">
    <property type="entry name" value="RESPONSE_REGULATORY"/>
    <property type="match status" value="1"/>
</dbReference>
<protein>
    <submittedName>
        <fullName evidence="9">Acetoacetate metabolism regulatory protein AtoC</fullName>
    </submittedName>
</protein>
<dbReference type="InterPro" id="IPR025943">
    <property type="entry name" value="Sigma_54_int_dom_ATP-bd_2"/>
</dbReference>
<dbReference type="Pfam" id="PF00072">
    <property type="entry name" value="Response_reg"/>
    <property type="match status" value="1"/>
</dbReference>
<evidence type="ECO:0000256" key="3">
    <source>
        <dbReference type="ARBA" id="ARBA00023015"/>
    </source>
</evidence>
<evidence type="ECO:0000259" key="8">
    <source>
        <dbReference type="PROSITE" id="PS50110"/>
    </source>
</evidence>
<feature type="domain" description="Response regulatory" evidence="8">
    <location>
        <begin position="3"/>
        <end position="117"/>
    </location>
</feature>
<keyword evidence="2" id="KW-0067">ATP-binding</keyword>
<dbReference type="InterPro" id="IPR002078">
    <property type="entry name" value="Sigma_54_int"/>
</dbReference>
<dbReference type="Pfam" id="PF02954">
    <property type="entry name" value="HTH_8"/>
    <property type="match status" value="1"/>
</dbReference>
<keyword evidence="1" id="KW-0547">Nucleotide-binding</keyword>
<organism evidence="9 10">
    <name type="scientific">Desulfomarina profundi</name>
    <dbReference type="NCBI Taxonomy" id="2772557"/>
    <lineage>
        <taxon>Bacteria</taxon>
        <taxon>Pseudomonadati</taxon>
        <taxon>Thermodesulfobacteriota</taxon>
        <taxon>Desulfobulbia</taxon>
        <taxon>Desulfobulbales</taxon>
        <taxon>Desulfobulbaceae</taxon>
        <taxon>Desulfomarina</taxon>
    </lineage>
</organism>
<dbReference type="SMART" id="SM00448">
    <property type="entry name" value="REC"/>
    <property type="match status" value="1"/>
</dbReference>
<dbReference type="PROSITE" id="PS00676">
    <property type="entry name" value="SIGMA54_INTERACT_2"/>
    <property type="match status" value="1"/>
</dbReference>
<keyword evidence="10" id="KW-1185">Reference proteome</keyword>
<evidence type="ECO:0000313" key="10">
    <source>
        <dbReference type="Proteomes" id="UP000826725"/>
    </source>
</evidence>
<dbReference type="RefSeq" id="WP_228855430.1">
    <property type="nucleotide sequence ID" value="NZ_AP024086.1"/>
</dbReference>
<proteinExistence type="predicted"/>
<evidence type="ECO:0000256" key="1">
    <source>
        <dbReference type="ARBA" id="ARBA00022741"/>
    </source>
</evidence>
<evidence type="ECO:0000256" key="4">
    <source>
        <dbReference type="ARBA" id="ARBA00023125"/>
    </source>
</evidence>
<dbReference type="GO" id="GO:0000160">
    <property type="term" value="P:phosphorelay signal transduction system"/>
    <property type="evidence" value="ECO:0007669"/>
    <property type="project" value="InterPro"/>
</dbReference>
<evidence type="ECO:0000259" key="7">
    <source>
        <dbReference type="PROSITE" id="PS50045"/>
    </source>
</evidence>
<dbReference type="EMBL" id="AP024086">
    <property type="protein sequence ID" value="BCL63145.1"/>
    <property type="molecule type" value="Genomic_DNA"/>
</dbReference>
<dbReference type="PANTHER" id="PTHR32071">
    <property type="entry name" value="TRANSCRIPTIONAL REGULATORY PROTEIN"/>
    <property type="match status" value="1"/>
</dbReference>
<evidence type="ECO:0000256" key="5">
    <source>
        <dbReference type="ARBA" id="ARBA00023163"/>
    </source>
</evidence>
<keyword evidence="6" id="KW-0597">Phosphoprotein</keyword>
<dbReference type="FunFam" id="3.40.50.300:FF:000006">
    <property type="entry name" value="DNA-binding transcriptional regulator NtrC"/>
    <property type="match status" value="1"/>
</dbReference>
<dbReference type="InterPro" id="IPR058031">
    <property type="entry name" value="AAA_lid_NorR"/>
</dbReference>
<dbReference type="PROSITE" id="PS50045">
    <property type="entry name" value="SIGMA54_INTERACT_4"/>
    <property type="match status" value="1"/>
</dbReference>
<evidence type="ECO:0000256" key="2">
    <source>
        <dbReference type="ARBA" id="ARBA00022840"/>
    </source>
</evidence>
<keyword evidence="3" id="KW-0805">Transcription regulation</keyword>
<dbReference type="Pfam" id="PF00158">
    <property type="entry name" value="Sigma54_activat"/>
    <property type="match status" value="1"/>
</dbReference>
<dbReference type="InterPro" id="IPR001789">
    <property type="entry name" value="Sig_transdc_resp-reg_receiver"/>
</dbReference>
<keyword evidence="4" id="KW-0238">DNA-binding</keyword>
<name>A0A8D5FLH4_9BACT</name>
<feature type="modified residue" description="4-aspartylphosphate" evidence="6">
    <location>
        <position position="52"/>
    </location>
</feature>
<dbReference type="InterPro" id="IPR002197">
    <property type="entry name" value="HTH_Fis"/>
</dbReference>
<feature type="domain" description="Sigma-54 factor interaction" evidence="7">
    <location>
        <begin position="138"/>
        <end position="367"/>
    </location>
</feature>
<dbReference type="InterPro" id="IPR025944">
    <property type="entry name" value="Sigma_54_int_dom_CS"/>
</dbReference>
<dbReference type="GO" id="GO:0006355">
    <property type="term" value="P:regulation of DNA-templated transcription"/>
    <property type="evidence" value="ECO:0007669"/>
    <property type="project" value="InterPro"/>
</dbReference>